<organism evidence="2 3">
    <name type="scientific">Devosia oryziradicis</name>
    <dbReference type="NCBI Taxonomy" id="2801335"/>
    <lineage>
        <taxon>Bacteria</taxon>
        <taxon>Pseudomonadati</taxon>
        <taxon>Pseudomonadota</taxon>
        <taxon>Alphaproteobacteria</taxon>
        <taxon>Hyphomicrobiales</taxon>
        <taxon>Devosiaceae</taxon>
        <taxon>Devosia</taxon>
    </lineage>
</organism>
<accession>A0ABX7BZ52</accession>
<feature type="transmembrane region" description="Helical" evidence="1">
    <location>
        <begin position="103"/>
        <end position="124"/>
    </location>
</feature>
<dbReference type="RefSeq" id="WP_201659406.1">
    <property type="nucleotide sequence ID" value="NZ_CP068047.1"/>
</dbReference>
<keyword evidence="1" id="KW-0472">Membrane</keyword>
<evidence type="ECO:0000256" key="1">
    <source>
        <dbReference type="SAM" id="Phobius"/>
    </source>
</evidence>
<feature type="transmembrane region" description="Helical" evidence="1">
    <location>
        <begin position="18"/>
        <end position="34"/>
    </location>
</feature>
<dbReference type="Proteomes" id="UP000595460">
    <property type="component" value="Chromosome"/>
</dbReference>
<sequence>MSDTPSDYIRTNQLGRKYGAGLVILALFALSSVLNGGGAALVTLKVLSAIPFAVAWICLPHLFDPVRSRTPLTPSFLERRGLEGVLLSSALAVAGWQPDSNPLALASIVAIATVVYVAAMAILYRTLVRQR</sequence>
<gene>
    <name evidence="2" type="ORF">JI749_03945</name>
</gene>
<evidence type="ECO:0000313" key="2">
    <source>
        <dbReference type="EMBL" id="QQR36793.1"/>
    </source>
</evidence>
<keyword evidence="1" id="KW-0812">Transmembrane</keyword>
<name>A0ABX7BZ52_9HYPH</name>
<proteinExistence type="predicted"/>
<dbReference type="EMBL" id="CP068047">
    <property type="protein sequence ID" value="QQR36793.1"/>
    <property type="molecule type" value="Genomic_DNA"/>
</dbReference>
<evidence type="ECO:0000313" key="3">
    <source>
        <dbReference type="Proteomes" id="UP000595460"/>
    </source>
</evidence>
<reference evidence="2 3" key="1">
    <citation type="submission" date="2021-01" db="EMBL/GenBank/DDBJ databases">
        <title>Genome seq and assembly of Devosia sp. G19.</title>
        <authorList>
            <person name="Chhetri G."/>
        </authorList>
    </citation>
    <scope>NUCLEOTIDE SEQUENCE [LARGE SCALE GENOMIC DNA]</scope>
    <source>
        <strain evidence="2 3">G19</strain>
    </source>
</reference>
<evidence type="ECO:0008006" key="4">
    <source>
        <dbReference type="Google" id="ProtNLM"/>
    </source>
</evidence>
<keyword evidence="3" id="KW-1185">Reference proteome</keyword>
<protein>
    <recommendedName>
        <fullName evidence="4">DUF1616 domain-containing protein</fullName>
    </recommendedName>
</protein>
<keyword evidence="1" id="KW-1133">Transmembrane helix</keyword>